<dbReference type="KEGG" id="sge:DWG14_00392"/>
<gene>
    <name evidence="1" type="ORF">DWG14_00392</name>
</gene>
<accession>A0AAI8PKI5</accession>
<proteinExistence type="predicted"/>
<evidence type="ECO:0000313" key="2">
    <source>
        <dbReference type="Proteomes" id="UP000265765"/>
    </source>
</evidence>
<dbReference type="EMBL" id="CP032427">
    <property type="protein sequence ID" value="AYC36184.1"/>
    <property type="molecule type" value="Genomic_DNA"/>
</dbReference>
<dbReference type="AlphaFoldDB" id="A0AAI8PKI5"/>
<name>A0AAI8PKI5_9ACTN</name>
<dbReference type="RefSeq" id="WP_120049701.1">
    <property type="nucleotide sequence ID" value="NZ_CP032427.1"/>
</dbReference>
<reference evidence="1 2" key="1">
    <citation type="submission" date="2018-09" db="EMBL/GenBank/DDBJ databases">
        <title>Production of Trimethoprim by Streptomyces sp. 3E-1.</title>
        <authorList>
            <person name="Kang H.J."/>
            <person name="Kim S.B."/>
        </authorList>
    </citation>
    <scope>NUCLEOTIDE SEQUENCE [LARGE SCALE GENOMIC DNA]</scope>
    <source>
        <strain evidence="1 2">3E-1</strain>
    </source>
</reference>
<organism evidence="1 2">
    <name type="scientific">Streptomyces griseorubiginosus</name>
    <dbReference type="NCBI Taxonomy" id="67304"/>
    <lineage>
        <taxon>Bacteria</taxon>
        <taxon>Bacillati</taxon>
        <taxon>Actinomycetota</taxon>
        <taxon>Actinomycetes</taxon>
        <taxon>Kitasatosporales</taxon>
        <taxon>Streptomycetaceae</taxon>
        <taxon>Streptomyces</taxon>
    </lineage>
</organism>
<evidence type="ECO:0000313" key="1">
    <source>
        <dbReference type="EMBL" id="AYC36184.1"/>
    </source>
</evidence>
<dbReference type="GeneID" id="91279380"/>
<dbReference type="Proteomes" id="UP000265765">
    <property type="component" value="Chromosome"/>
</dbReference>
<protein>
    <submittedName>
        <fullName evidence="1">Uncharacterized protein</fullName>
    </submittedName>
</protein>
<sequence length="104" mass="11904">MSGAWWLMQGDTRVGELQHYVTDQPTFLCRFTPGPGWEAVRTRFQDWEALHGPDADGSRTAEVIKPIMDLGLTLVPQDRGESLVLFKECIVRIEGDTARVRWWT</sequence>